<dbReference type="SUPFAM" id="SSF56300">
    <property type="entry name" value="Metallo-dependent phosphatases"/>
    <property type="match status" value="1"/>
</dbReference>
<dbReference type="InterPro" id="IPR029052">
    <property type="entry name" value="Metallo-depent_PP-like"/>
</dbReference>
<evidence type="ECO:0000259" key="1">
    <source>
        <dbReference type="Pfam" id="PF00149"/>
    </source>
</evidence>
<dbReference type="PANTHER" id="PTHR32440">
    <property type="entry name" value="PHOSPHATASE DCR2-RELATED-RELATED"/>
    <property type="match status" value="1"/>
</dbReference>
<dbReference type="Proteomes" id="UP001589818">
    <property type="component" value="Unassembled WGS sequence"/>
</dbReference>
<sequence length="317" mass="35913">MANHLQLREDGSFTIVQFTDLHWRNGEEADLQSEELMKRILNDERPDLVMFTGDMIHAENCADPRQSIRCVVRAAEAAEIPWAAVFGNHDDESDVTRHELMAVMQEHSFCMSEPGPQEIHGVGNFVLDIIDPADGLPAASLYGFDSGAYAPARAGGYDWIRRSQIDWYAEQSSARAEKAGFALPSLAFFHIPIPEYKDLWDFHTCYGSKFESVGSPKINSGLFTAFVEMNDVIGTFCGHDHINDYWGDLLGIRLYYGRASGYNTYGREGFPRGARIIRFEPLKRSFDSWIRLIDGTVIGRQEEHSPLYSDREPYIEV</sequence>
<comment type="caution">
    <text evidence="2">The sequence shown here is derived from an EMBL/GenBank/DDBJ whole genome shotgun (WGS) entry which is preliminary data.</text>
</comment>
<keyword evidence="3" id="KW-1185">Reference proteome</keyword>
<dbReference type="CDD" id="cd07383">
    <property type="entry name" value="MPP_Dcr2"/>
    <property type="match status" value="1"/>
</dbReference>
<dbReference type="InterPro" id="IPR011230">
    <property type="entry name" value="PAP14/16/28/29"/>
</dbReference>
<evidence type="ECO:0000313" key="3">
    <source>
        <dbReference type="Proteomes" id="UP001589818"/>
    </source>
</evidence>
<protein>
    <submittedName>
        <fullName evidence="2">Metallophosphoesterase family protein</fullName>
    </submittedName>
</protein>
<dbReference type="PANTHER" id="PTHR32440:SF0">
    <property type="entry name" value="PHOSPHATASE DCR2-RELATED"/>
    <property type="match status" value="1"/>
</dbReference>
<proteinExistence type="predicted"/>
<name>A0ABV6J6K0_9BACL</name>
<dbReference type="RefSeq" id="WP_204819837.1">
    <property type="nucleotide sequence ID" value="NZ_JANHOF010000006.1"/>
</dbReference>
<dbReference type="PIRSF" id="PIRSF030250">
    <property type="entry name" value="Ptase_At2g46880"/>
    <property type="match status" value="1"/>
</dbReference>
<gene>
    <name evidence="2" type="ORF">ACFFJ8_08970</name>
</gene>
<accession>A0ABV6J6K0</accession>
<dbReference type="InterPro" id="IPR004843">
    <property type="entry name" value="Calcineurin-like_PHP"/>
</dbReference>
<organism evidence="2 3">
    <name type="scientific">Paenibacillus mendelii</name>
    <dbReference type="NCBI Taxonomy" id="206163"/>
    <lineage>
        <taxon>Bacteria</taxon>
        <taxon>Bacillati</taxon>
        <taxon>Bacillota</taxon>
        <taxon>Bacilli</taxon>
        <taxon>Bacillales</taxon>
        <taxon>Paenibacillaceae</taxon>
        <taxon>Paenibacillus</taxon>
    </lineage>
</organism>
<reference evidence="2 3" key="1">
    <citation type="submission" date="2024-09" db="EMBL/GenBank/DDBJ databases">
        <authorList>
            <person name="Sun Q."/>
            <person name="Mori K."/>
        </authorList>
    </citation>
    <scope>NUCLEOTIDE SEQUENCE [LARGE SCALE GENOMIC DNA]</scope>
    <source>
        <strain evidence="2 3">CCM 4839</strain>
    </source>
</reference>
<dbReference type="EMBL" id="JBHLVF010000011">
    <property type="protein sequence ID" value="MFC0391505.1"/>
    <property type="molecule type" value="Genomic_DNA"/>
</dbReference>
<feature type="domain" description="Calcineurin-like phosphoesterase" evidence="1">
    <location>
        <begin position="14"/>
        <end position="242"/>
    </location>
</feature>
<dbReference type="Pfam" id="PF00149">
    <property type="entry name" value="Metallophos"/>
    <property type="match status" value="1"/>
</dbReference>
<evidence type="ECO:0000313" key="2">
    <source>
        <dbReference type="EMBL" id="MFC0391505.1"/>
    </source>
</evidence>
<dbReference type="Gene3D" id="3.60.21.10">
    <property type="match status" value="1"/>
</dbReference>